<keyword evidence="3" id="KW-0645">Protease</keyword>
<evidence type="ECO:0000256" key="3">
    <source>
        <dbReference type="ARBA" id="ARBA00022670"/>
    </source>
</evidence>
<dbReference type="Gene3D" id="3.30.70.360">
    <property type="match status" value="2"/>
</dbReference>
<organism evidence="10 11">
    <name type="scientific">Hathewaya limosa</name>
    <name type="common">Clostridium limosum</name>
    <dbReference type="NCBI Taxonomy" id="1536"/>
    <lineage>
        <taxon>Bacteria</taxon>
        <taxon>Bacillati</taxon>
        <taxon>Bacillota</taxon>
        <taxon>Clostridia</taxon>
        <taxon>Eubacteriales</taxon>
        <taxon>Clostridiaceae</taxon>
        <taxon>Hathewaya</taxon>
    </lineage>
</organism>
<gene>
    <name evidence="10" type="ORF">QOZ93_001721</name>
</gene>
<comment type="caution">
    <text evidence="10">The sequence shown here is derived from an EMBL/GenBank/DDBJ whole genome shotgun (WGS) entry which is preliminary data.</text>
</comment>
<evidence type="ECO:0000256" key="7">
    <source>
        <dbReference type="ARBA" id="ARBA00022997"/>
    </source>
</evidence>
<keyword evidence="8" id="KW-0482">Metalloprotease</keyword>
<dbReference type="SUPFAM" id="SSF55031">
    <property type="entry name" value="Bacterial exopeptidase dimerisation domain"/>
    <property type="match status" value="1"/>
</dbReference>
<dbReference type="CDD" id="cd03888">
    <property type="entry name" value="M20_PepV"/>
    <property type="match status" value="1"/>
</dbReference>
<dbReference type="Pfam" id="PF01546">
    <property type="entry name" value="Peptidase_M20"/>
    <property type="match status" value="1"/>
</dbReference>
<evidence type="ECO:0000256" key="5">
    <source>
        <dbReference type="ARBA" id="ARBA00022801"/>
    </source>
</evidence>
<dbReference type="InterPro" id="IPR010964">
    <property type="entry name" value="M20A_pepV-rel"/>
</dbReference>
<keyword evidence="4" id="KW-0479">Metal-binding</keyword>
<dbReference type="NCBIfam" id="TIGR01887">
    <property type="entry name" value="dipeptidaselike"/>
    <property type="match status" value="1"/>
</dbReference>
<evidence type="ECO:0000313" key="10">
    <source>
        <dbReference type="EMBL" id="MDQ0479978.1"/>
    </source>
</evidence>
<dbReference type="Proteomes" id="UP001224418">
    <property type="component" value="Unassembled WGS sequence"/>
</dbReference>
<dbReference type="GO" id="GO:0009014">
    <property type="term" value="F:succinyl-diaminopimelate desuccinylase activity"/>
    <property type="evidence" value="ECO:0007669"/>
    <property type="project" value="UniProtKB-EC"/>
</dbReference>
<keyword evidence="5 10" id="KW-0378">Hydrolase</keyword>
<dbReference type="PANTHER" id="PTHR43808:SF31">
    <property type="entry name" value="N-ACETYL-L-CITRULLINE DEACETYLASE"/>
    <property type="match status" value="1"/>
</dbReference>
<feature type="domain" description="Peptidase M20 dimerisation" evidence="9">
    <location>
        <begin position="259"/>
        <end position="366"/>
    </location>
</feature>
<evidence type="ECO:0000259" key="9">
    <source>
        <dbReference type="Pfam" id="PF07687"/>
    </source>
</evidence>
<dbReference type="RefSeq" id="WP_307355893.1">
    <property type="nucleotide sequence ID" value="NZ_BAAACJ010000030.1"/>
</dbReference>
<dbReference type="InterPro" id="IPR050072">
    <property type="entry name" value="Peptidase_M20A"/>
</dbReference>
<evidence type="ECO:0000256" key="1">
    <source>
        <dbReference type="ARBA" id="ARBA00001947"/>
    </source>
</evidence>
<comment type="similarity">
    <text evidence="2">Belongs to the peptidase M20A family.</text>
</comment>
<sequence length="465" mass="51598">MELNKKIDEMREQIIQTTQESIRIKSVADESQAKDGMPFGEGPVKALEHVLEVSKKLGFKTVNVDNYVGYAEFGTGEEYITALGHVDVVPEGDGWIHPPYAAEIHDGKLYGRGALDDKGPIIATLYGAKAIMDLGLPISKRIRIIFGTSEEIGSDELERYLKKEKPPVLGFTPDAEYPIINGEKGIVDLDLVKCFKEKQNGDVILKHIKGGQAGNVVADYCEALIETNNQQEITDKLEKFIKETSYELSLEKKENGILVKAKGMGAHGSTPWLGKNAIMHLIKFLAEIEFSSKEINQYIAFLNNNIGTETSGESFGIYLEDKVSGKLAFNVGVIKMTEERADLTLNIRHPVTNKLDDMMDPFKKKIEGTDFTIENFAYQAPLYFEESHPLVKALQKVYTEQTGKEATLLSIGGGTYAKEIPNTLAFGPIFPGGESTIHQANEYIRVDNLILNAKIYAHALYELAK</sequence>
<dbReference type="InterPro" id="IPR002933">
    <property type="entry name" value="Peptidase_M20"/>
</dbReference>
<dbReference type="InterPro" id="IPR036264">
    <property type="entry name" value="Bact_exopeptidase_dim_dom"/>
</dbReference>
<evidence type="ECO:0000256" key="2">
    <source>
        <dbReference type="ARBA" id="ARBA00006247"/>
    </source>
</evidence>
<comment type="cofactor">
    <cofactor evidence="1">
        <name>Zn(2+)</name>
        <dbReference type="ChEBI" id="CHEBI:29105"/>
    </cofactor>
</comment>
<keyword evidence="7" id="KW-0224">Dipeptidase</keyword>
<dbReference type="EC" id="3.5.1.18" evidence="10"/>
<dbReference type="NCBIfam" id="NF005591">
    <property type="entry name" value="PRK07318.1"/>
    <property type="match status" value="1"/>
</dbReference>
<keyword evidence="6" id="KW-0862">Zinc</keyword>
<reference evidence="10 11" key="1">
    <citation type="submission" date="2023-07" db="EMBL/GenBank/DDBJ databases">
        <title>Genomic Encyclopedia of Type Strains, Phase IV (KMG-IV): sequencing the most valuable type-strain genomes for metagenomic binning, comparative biology and taxonomic classification.</title>
        <authorList>
            <person name="Goeker M."/>
        </authorList>
    </citation>
    <scope>NUCLEOTIDE SEQUENCE [LARGE SCALE GENOMIC DNA]</scope>
    <source>
        <strain evidence="10 11">DSM 1400</strain>
    </source>
</reference>
<dbReference type="PANTHER" id="PTHR43808">
    <property type="entry name" value="ACETYLORNITHINE DEACETYLASE"/>
    <property type="match status" value="1"/>
</dbReference>
<accession>A0ABU0JV32</accession>
<dbReference type="Pfam" id="PF07687">
    <property type="entry name" value="M20_dimer"/>
    <property type="match status" value="1"/>
</dbReference>
<dbReference type="SUPFAM" id="SSF53187">
    <property type="entry name" value="Zn-dependent exopeptidases"/>
    <property type="match status" value="1"/>
</dbReference>
<evidence type="ECO:0000256" key="6">
    <source>
        <dbReference type="ARBA" id="ARBA00022833"/>
    </source>
</evidence>
<evidence type="ECO:0000256" key="8">
    <source>
        <dbReference type="ARBA" id="ARBA00023049"/>
    </source>
</evidence>
<name>A0ABU0JV32_HATLI</name>
<proteinExistence type="inferred from homology"/>
<dbReference type="EMBL" id="JAUSWN010000013">
    <property type="protein sequence ID" value="MDQ0479978.1"/>
    <property type="molecule type" value="Genomic_DNA"/>
</dbReference>
<dbReference type="InterPro" id="IPR011650">
    <property type="entry name" value="Peptidase_M20_dimer"/>
</dbReference>
<protein>
    <submittedName>
        <fullName evidence="10">Succinyl-diaminopimelate desuccinylase</fullName>
        <ecNumber evidence="10">3.5.1.18</ecNumber>
    </submittedName>
</protein>
<evidence type="ECO:0000256" key="4">
    <source>
        <dbReference type="ARBA" id="ARBA00022723"/>
    </source>
</evidence>
<dbReference type="Gene3D" id="3.40.630.10">
    <property type="entry name" value="Zn peptidases"/>
    <property type="match status" value="1"/>
</dbReference>
<keyword evidence="11" id="KW-1185">Reference proteome</keyword>
<evidence type="ECO:0000313" key="11">
    <source>
        <dbReference type="Proteomes" id="UP001224418"/>
    </source>
</evidence>